<evidence type="ECO:0000313" key="8">
    <source>
        <dbReference type="EMBL" id="VFS67627.1"/>
    </source>
</evidence>
<keyword evidence="3" id="KW-1266">Target cell cytoplasm</keyword>
<evidence type="ECO:0000259" key="6">
    <source>
        <dbReference type="Pfam" id="PF04829"/>
    </source>
</evidence>
<keyword evidence="2" id="KW-0800">Toxin</keyword>
<feature type="compositionally biased region" description="Basic and acidic residues" evidence="5">
    <location>
        <begin position="36"/>
        <end position="49"/>
    </location>
</feature>
<proteinExistence type="predicted"/>
<feature type="domain" description="VENN motif-containing" evidence="6">
    <location>
        <begin position="145"/>
        <end position="195"/>
    </location>
</feature>
<evidence type="ECO:0000313" key="9">
    <source>
        <dbReference type="Proteomes" id="UP000332594"/>
    </source>
</evidence>
<feature type="region of interest" description="Disordered" evidence="5">
    <location>
        <begin position="35"/>
        <end position="54"/>
    </location>
</feature>
<dbReference type="Proteomes" id="UP000332594">
    <property type="component" value="Unassembled WGS sequence"/>
</dbReference>
<evidence type="ECO:0000256" key="3">
    <source>
        <dbReference type="ARBA" id="ARBA00022913"/>
    </source>
</evidence>
<keyword evidence="4" id="KW-0843">Virulence</keyword>
<dbReference type="GO" id="GO:0090729">
    <property type="term" value="F:toxin activity"/>
    <property type="evidence" value="ECO:0007669"/>
    <property type="project" value="UniProtKB-KW"/>
</dbReference>
<comment type="subcellular location">
    <subcellularLocation>
        <location evidence="1">Target cell</location>
        <location evidence="1">Target cell cytoplasm</location>
    </subcellularLocation>
</comment>
<name>A0A485B1G7_RAOTE</name>
<dbReference type="AlphaFoldDB" id="A0A485B1G7"/>
<evidence type="ECO:0000256" key="4">
    <source>
        <dbReference type="ARBA" id="ARBA00023026"/>
    </source>
</evidence>
<protein>
    <submittedName>
        <fullName evidence="8">Possible hemagglutinin (DUF638)</fullName>
    </submittedName>
</protein>
<evidence type="ECO:0000256" key="5">
    <source>
        <dbReference type="SAM" id="MobiDB-lite"/>
    </source>
</evidence>
<accession>A0A485B1G7</accession>
<feature type="region of interest" description="Disordered" evidence="5">
    <location>
        <begin position="1"/>
        <end position="29"/>
    </location>
</feature>
<evidence type="ECO:0000256" key="2">
    <source>
        <dbReference type="ARBA" id="ARBA00022656"/>
    </source>
</evidence>
<sequence>MPGRRGELNALNAAQDKYGPLPADATEEQRQAYLAKLRDTPEYKKEQEKYGTGSDIQRGIQAATAALQGLAGGNLAGALAGASAPELAHLLKSTEDNTAVNSIAHAILGGAVAALQGNSAAAGALGAGGGELAARAIANMLYPGVEKLSEEQKQTVSALASISAGMAGGIATGNTAGVATGAGAGKNAVENNYLSSTQALTFDKELSDCRKSGGDCQAVIDKWKKVSDEQSVTVDEQLKDDPLTAVGWDKEVAEGGYDMTQRPGWLGNIGAEVMTSDEAKAYVQQWNGQDLAKIDVNSPEWMKYAVFVSDPENQAMLASGGLLLKDVTKAAVSFMSRNSATASVSASELGMQWGSG</sequence>
<gene>
    <name evidence="8" type="ORF">NCTC13038_01157</name>
</gene>
<evidence type="ECO:0000256" key="1">
    <source>
        <dbReference type="ARBA" id="ARBA00004219"/>
    </source>
</evidence>
<dbReference type="Gene3D" id="6.10.140.1810">
    <property type="match status" value="1"/>
</dbReference>
<dbReference type="Pfam" id="PF21483">
    <property type="entry name" value="CdiA_helical"/>
    <property type="match status" value="1"/>
</dbReference>
<dbReference type="InterPro" id="IPR048745">
    <property type="entry name" value="CdiA_helical"/>
</dbReference>
<dbReference type="EMBL" id="CAADJG010000002">
    <property type="protein sequence ID" value="VFS67627.1"/>
    <property type="molecule type" value="Genomic_DNA"/>
</dbReference>
<dbReference type="Pfam" id="PF04829">
    <property type="entry name" value="PT-VENN"/>
    <property type="match status" value="1"/>
</dbReference>
<dbReference type="InterPro" id="IPR006914">
    <property type="entry name" value="VENN_dom"/>
</dbReference>
<feature type="domain" description="Toxin CdiA-like helical" evidence="7">
    <location>
        <begin position="274"/>
        <end position="328"/>
    </location>
</feature>
<organism evidence="8 9">
    <name type="scientific">Raoultella terrigena</name>
    <name type="common">Klebsiella terrigena</name>
    <dbReference type="NCBI Taxonomy" id="577"/>
    <lineage>
        <taxon>Bacteria</taxon>
        <taxon>Pseudomonadati</taxon>
        <taxon>Pseudomonadota</taxon>
        <taxon>Gammaproteobacteria</taxon>
        <taxon>Enterobacterales</taxon>
        <taxon>Enterobacteriaceae</taxon>
        <taxon>Klebsiella/Raoultella group</taxon>
        <taxon>Raoultella</taxon>
    </lineage>
</organism>
<reference evidence="8 9" key="1">
    <citation type="submission" date="2019-03" db="EMBL/GenBank/DDBJ databases">
        <authorList>
            <consortium name="Pathogen Informatics"/>
        </authorList>
    </citation>
    <scope>NUCLEOTIDE SEQUENCE [LARGE SCALE GENOMIC DNA]</scope>
    <source>
        <strain evidence="8 9">NCTC13038</strain>
    </source>
</reference>
<evidence type="ECO:0000259" key="7">
    <source>
        <dbReference type="Pfam" id="PF21483"/>
    </source>
</evidence>